<dbReference type="OrthoDB" id="2886395at2759"/>
<evidence type="ECO:0000256" key="1">
    <source>
        <dbReference type="SAM" id="MobiDB-lite"/>
    </source>
</evidence>
<evidence type="ECO:0000313" key="3">
    <source>
        <dbReference type="Proteomes" id="UP000008493"/>
    </source>
</evidence>
<accession>K5X964</accession>
<dbReference type="Proteomes" id="UP000008493">
    <property type="component" value="Unassembled WGS sequence"/>
</dbReference>
<dbReference type="RefSeq" id="XP_007330185.1">
    <property type="nucleotide sequence ID" value="XM_007330123.1"/>
</dbReference>
<proteinExistence type="predicted"/>
<dbReference type="InterPro" id="IPR011333">
    <property type="entry name" value="SKP1/BTB/POZ_sf"/>
</dbReference>
<reference evidence="3" key="1">
    <citation type="journal article" date="2012" name="Proc. Natl. Acad. Sci. U.S.A.">
        <title>Genome sequence of the button mushroom Agaricus bisporus reveals mechanisms governing adaptation to a humic-rich ecological niche.</title>
        <authorList>
            <person name="Morin E."/>
            <person name="Kohler A."/>
            <person name="Baker A.R."/>
            <person name="Foulongne-Oriol M."/>
            <person name="Lombard V."/>
            <person name="Nagy L.G."/>
            <person name="Ohm R.A."/>
            <person name="Patyshakuliyeva A."/>
            <person name="Brun A."/>
            <person name="Aerts A.L."/>
            <person name="Bailey A.M."/>
            <person name="Billette C."/>
            <person name="Coutinho P.M."/>
            <person name="Deakin G."/>
            <person name="Doddapaneni H."/>
            <person name="Floudas D."/>
            <person name="Grimwood J."/>
            <person name="Hilden K."/>
            <person name="Kuees U."/>
            <person name="LaButti K.M."/>
            <person name="Lapidus A."/>
            <person name="Lindquist E.A."/>
            <person name="Lucas S.M."/>
            <person name="Murat C."/>
            <person name="Riley R.W."/>
            <person name="Salamov A.A."/>
            <person name="Schmutz J."/>
            <person name="Subramanian V."/>
            <person name="Woesten H.A.B."/>
            <person name="Xu J."/>
            <person name="Eastwood D.C."/>
            <person name="Foster G.D."/>
            <person name="Sonnenberg A.S."/>
            <person name="Cullen D."/>
            <person name="de Vries R.P."/>
            <person name="Lundell T."/>
            <person name="Hibbett D.S."/>
            <person name="Henrissat B."/>
            <person name="Burton K.S."/>
            <person name="Kerrigan R.W."/>
            <person name="Challen M.P."/>
            <person name="Grigoriev I.V."/>
            <person name="Martin F."/>
        </authorList>
    </citation>
    <scope>NUCLEOTIDE SEQUENCE [LARGE SCALE GENOMIC DNA]</scope>
    <source>
        <strain evidence="3">JB137-S8 / ATCC MYA-4627 / FGSC 10392</strain>
    </source>
</reference>
<organism evidence="2 3">
    <name type="scientific">Agaricus bisporus var. burnettii (strain JB137-S8 / ATCC MYA-4627 / FGSC 10392)</name>
    <name type="common">White button mushroom</name>
    <dbReference type="NCBI Taxonomy" id="597362"/>
    <lineage>
        <taxon>Eukaryota</taxon>
        <taxon>Fungi</taxon>
        <taxon>Dikarya</taxon>
        <taxon>Basidiomycota</taxon>
        <taxon>Agaricomycotina</taxon>
        <taxon>Agaricomycetes</taxon>
        <taxon>Agaricomycetidae</taxon>
        <taxon>Agaricales</taxon>
        <taxon>Agaricineae</taxon>
        <taxon>Agaricaceae</taxon>
        <taxon>Agaricus</taxon>
    </lineage>
</organism>
<dbReference type="GeneID" id="18822338"/>
<name>K5X964_AGABU</name>
<gene>
    <name evidence="2" type="ORF">AGABI1DRAFT_107001</name>
</gene>
<dbReference type="KEGG" id="abp:AGABI1DRAFT107001"/>
<dbReference type="EMBL" id="JH971390">
    <property type="protein sequence ID" value="EKM79557.1"/>
    <property type="molecule type" value="Genomic_DNA"/>
</dbReference>
<sequence length="362" mass="40929">MGLPRDQNYYFEDGSCIFSVGGCLFNIHYSLLSQESPFFDKMFSLPQPGSKEQNGRGRSSGMDGGSDDNPVVCQDNVDSFKALCWGLYARPAEIRAQQDAAKVDLKRMILLAEIAHKYDCTDLEKWSVDVLQSHWASSFGEAASGTVAPESSKMWTLDILEKLLHLSNEGDIIDPTFQKKIEVQWLTCAFSQAKDSADLRKSLDFADGLNNVRQKGSAYYGALRRTGIITDGTASIPSDFADMVESCGVPEPLMSELNPKQRSRLTRGLWCLTSLRRNMNLRGVYEPHVGCPSTINHQRLWQRFWEAYNGISDPGLVFDYAYARASQRNEWGNGCWLELKPRIEEMTRIFEDNLSKYFMIDD</sequence>
<evidence type="ECO:0008006" key="4">
    <source>
        <dbReference type="Google" id="ProtNLM"/>
    </source>
</evidence>
<dbReference type="Gene3D" id="3.30.710.10">
    <property type="entry name" value="Potassium Channel Kv1.1, Chain A"/>
    <property type="match status" value="1"/>
</dbReference>
<protein>
    <recommendedName>
        <fullName evidence="4">BTB domain-containing protein</fullName>
    </recommendedName>
</protein>
<dbReference type="HOGENOM" id="CLU_040061_1_0_1"/>
<feature type="region of interest" description="Disordered" evidence="1">
    <location>
        <begin position="48"/>
        <end position="68"/>
    </location>
</feature>
<evidence type="ECO:0000313" key="2">
    <source>
        <dbReference type="EMBL" id="EKM79557.1"/>
    </source>
</evidence>
<dbReference type="AlphaFoldDB" id="K5X964"/>
<dbReference type="InParanoid" id="K5X964"/>
<keyword evidence="3" id="KW-1185">Reference proteome</keyword>